<dbReference type="Proteomes" id="UP001151760">
    <property type="component" value="Unassembled WGS sequence"/>
</dbReference>
<proteinExistence type="predicted"/>
<sequence length="94" mass="10341">GAASPCGAKGQRPLQGQGEEPLARVPLLDTQFPSNTTLKAEFTEESLQLEIGTHCYIPRCKTKGTIYVSMKCRRFKKLGLGFLYAHEGYGHKAL</sequence>
<dbReference type="EMBL" id="BQNB010017302">
    <property type="protein sequence ID" value="GJT61599.1"/>
    <property type="molecule type" value="Genomic_DNA"/>
</dbReference>
<evidence type="ECO:0000313" key="3">
    <source>
        <dbReference type="Proteomes" id="UP001151760"/>
    </source>
</evidence>
<reference evidence="2" key="1">
    <citation type="journal article" date="2022" name="Int. J. Mol. Sci.">
        <title>Draft Genome of Tanacetum Coccineum: Genomic Comparison of Closely Related Tanacetum-Family Plants.</title>
        <authorList>
            <person name="Yamashiro T."/>
            <person name="Shiraishi A."/>
            <person name="Nakayama K."/>
            <person name="Satake H."/>
        </authorList>
    </citation>
    <scope>NUCLEOTIDE SEQUENCE</scope>
</reference>
<accession>A0ABQ5FEU5</accession>
<keyword evidence="3" id="KW-1185">Reference proteome</keyword>
<protein>
    <submittedName>
        <fullName evidence="2">Uncharacterized protein</fullName>
    </submittedName>
</protein>
<evidence type="ECO:0000256" key="1">
    <source>
        <dbReference type="SAM" id="MobiDB-lite"/>
    </source>
</evidence>
<reference evidence="2" key="2">
    <citation type="submission" date="2022-01" db="EMBL/GenBank/DDBJ databases">
        <authorList>
            <person name="Yamashiro T."/>
            <person name="Shiraishi A."/>
            <person name="Satake H."/>
            <person name="Nakayama K."/>
        </authorList>
    </citation>
    <scope>NUCLEOTIDE SEQUENCE</scope>
</reference>
<name>A0ABQ5FEU5_9ASTR</name>
<feature type="region of interest" description="Disordered" evidence="1">
    <location>
        <begin position="1"/>
        <end position="21"/>
    </location>
</feature>
<feature type="non-terminal residue" evidence="2">
    <location>
        <position position="1"/>
    </location>
</feature>
<evidence type="ECO:0000313" key="2">
    <source>
        <dbReference type="EMBL" id="GJT61599.1"/>
    </source>
</evidence>
<gene>
    <name evidence="2" type="ORF">Tco_1005132</name>
</gene>
<comment type="caution">
    <text evidence="2">The sequence shown here is derived from an EMBL/GenBank/DDBJ whole genome shotgun (WGS) entry which is preliminary data.</text>
</comment>
<organism evidence="2 3">
    <name type="scientific">Tanacetum coccineum</name>
    <dbReference type="NCBI Taxonomy" id="301880"/>
    <lineage>
        <taxon>Eukaryota</taxon>
        <taxon>Viridiplantae</taxon>
        <taxon>Streptophyta</taxon>
        <taxon>Embryophyta</taxon>
        <taxon>Tracheophyta</taxon>
        <taxon>Spermatophyta</taxon>
        <taxon>Magnoliopsida</taxon>
        <taxon>eudicotyledons</taxon>
        <taxon>Gunneridae</taxon>
        <taxon>Pentapetalae</taxon>
        <taxon>asterids</taxon>
        <taxon>campanulids</taxon>
        <taxon>Asterales</taxon>
        <taxon>Asteraceae</taxon>
        <taxon>Asteroideae</taxon>
        <taxon>Anthemideae</taxon>
        <taxon>Anthemidinae</taxon>
        <taxon>Tanacetum</taxon>
    </lineage>
</organism>